<dbReference type="CDD" id="cd04301">
    <property type="entry name" value="NAT_SF"/>
    <property type="match status" value="1"/>
</dbReference>
<dbReference type="InterPro" id="IPR000182">
    <property type="entry name" value="GNAT_dom"/>
</dbReference>
<dbReference type="Pfam" id="PF13673">
    <property type="entry name" value="Acetyltransf_10"/>
    <property type="match status" value="1"/>
</dbReference>
<comment type="caution">
    <text evidence="2">The sequence shown here is derived from an EMBL/GenBank/DDBJ whole genome shotgun (WGS) entry which is preliminary data.</text>
</comment>
<evidence type="ECO:0000313" key="3">
    <source>
        <dbReference type="Proteomes" id="UP001519295"/>
    </source>
</evidence>
<sequence>MAVHTPGATVRRSWAPDLDLETLYALLALRTRVFVVEQECAYQELDGRDLEPRARHYWLADTGTAEVLATLRLLQEPGGGHRIGRVCTRADARGRGFGHRLLDAALAEVGAGPCVLDAQEIQVAFYGRHGFVVAGERFVEDGIGHLPMARPAG</sequence>
<gene>
    <name evidence="2" type="ORF">JOF36_005751</name>
</gene>
<dbReference type="PROSITE" id="PS51186">
    <property type="entry name" value="GNAT"/>
    <property type="match status" value="1"/>
</dbReference>
<reference evidence="2 3" key="1">
    <citation type="submission" date="2021-03" db="EMBL/GenBank/DDBJ databases">
        <title>Sequencing the genomes of 1000 actinobacteria strains.</title>
        <authorList>
            <person name="Klenk H.-P."/>
        </authorList>
    </citation>
    <scope>NUCLEOTIDE SEQUENCE [LARGE SCALE GENOMIC DNA]</scope>
    <source>
        <strain evidence="2 3">DSM 45256</strain>
    </source>
</reference>
<proteinExistence type="predicted"/>
<dbReference type="SUPFAM" id="SSF55729">
    <property type="entry name" value="Acyl-CoA N-acyltransferases (Nat)"/>
    <property type="match status" value="1"/>
</dbReference>
<dbReference type="Gene3D" id="3.40.630.30">
    <property type="match status" value="1"/>
</dbReference>
<dbReference type="RefSeq" id="WP_210032981.1">
    <property type="nucleotide sequence ID" value="NZ_JAGINU010000001.1"/>
</dbReference>
<protein>
    <submittedName>
        <fullName evidence="2">ElaA protein</fullName>
    </submittedName>
</protein>
<evidence type="ECO:0000259" key="1">
    <source>
        <dbReference type="PROSITE" id="PS51186"/>
    </source>
</evidence>
<feature type="domain" description="N-acetyltransferase" evidence="1">
    <location>
        <begin position="8"/>
        <end position="153"/>
    </location>
</feature>
<dbReference type="Proteomes" id="UP001519295">
    <property type="component" value="Unassembled WGS sequence"/>
</dbReference>
<dbReference type="InterPro" id="IPR016181">
    <property type="entry name" value="Acyl_CoA_acyltransferase"/>
</dbReference>
<keyword evidence="3" id="KW-1185">Reference proteome</keyword>
<dbReference type="EMBL" id="JAGINU010000001">
    <property type="protein sequence ID" value="MBP2370055.1"/>
    <property type="molecule type" value="Genomic_DNA"/>
</dbReference>
<accession>A0ABS4W1H0</accession>
<name>A0ABS4W1H0_9PSEU</name>
<organism evidence="2 3">
    <name type="scientific">Pseudonocardia parietis</name>
    <dbReference type="NCBI Taxonomy" id="570936"/>
    <lineage>
        <taxon>Bacteria</taxon>
        <taxon>Bacillati</taxon>
        <taxon>Actinomycetota</taxon>
        <taxon>Actinomycetes</taxon>
        <taxon>Pseudonocardiales</taxon>
        <taxon>Pseudonocardiaceae</taxon>
        <taxon>Pseudonocardia</taxon>
    </lineage>
</organism>
<evidence type="ECO:0000313" key="2">
    <source>
        <dbReference type="EMBL" id="MBP2370055.1"/>
    </source>
</evidence>